<comment type="caution">
    <text evidence="1">The sequence shown here is derived from an EMBL/GenBank/DDBJ whole genome shotgun (WGS) entry which is preliminary data.</text>
</comment>
<dbReference type="Proteomes" id="UP000602076">
    <property type="component" value="Unassembled WGS sequence"/>
</dbReference>
<evidence type="ECO:0000313" key="2">
    <source>
        <dbReference type="Proteomes" id="UP000602076"/>
    </source>
</evidence>
<keyword evidence="1" id="KW-0418">Kinase</keyword>
<dbReference type="GO" id="GO:0016301">
    <property type="term" value="F:kinase activity"/>
    <property type="evidence" value="ECO:0007669"/>
    <property type="project" value="UniProtKB-KW"/>
</dbReference>
<dbReference type="SUPFAM" id="SSF52540">
    <property type="entry name" value="P-loop containing nucleoside triphosphate hydrolases"/>
    <property type="match status" value="1"/>
</dbReference>
<accession>A0A927CUL3</accession>
<evidence type="ECO:0000313" key="1">
    <source>
        <dbReference type="EMBL" id="MBD3107479.1"/>
    </source>
</evidence>
<dbReference type="EMBL" id="JACXSI010000007">
    <property type="protein sequence ID" value="MBD3107479.1"/>
    <property type="molecule type" value="Genomic_DNA"/>
</dbReference>
<protein>
    <submittedName>
        <fullName evidence="1">2-phosphoglycerate kinase</fullName>
    </submittedName>
</protein>
<dbReference type="InterPro" id="IPR027417">
    <property type="entry name" value="P-loop_NTPase"/>
</dbReference>
<keyword evidence="2" id="KW-1185">Reference proteome</keyword>
<proteinExistence type="predicted"/>
<dbReference type="Gene3D" id="3.40.50.300">
    <property type="entry name" value="P-loop containing nucleotide triphosphate hydrolases"/>
    <property type="match status" value="1"/>
</dbReference>
<name>A0A927CUL3_9BACI</name>
<gene>
    <name evidence="1" type="ORF">IEO70_03800</name>
</gene>
<organism evidence="1 2">
    <name type="scientific">Peribacillus faecalis</name>
    <dbReference type="NCBI Taxonomy" id="2772559"/>
    <lineage>
        <taxon>Bacteria</taxon>
        <taxon>Bacillati</taxon>
        <taxon>Bacillota</taxon>
        <taxon>Bacilli</taxon>
        <taxon>Bacillales</taxon>
        <taxon>Bacillaceae</taxon>
        <taxon>Peribacillus</taxon>
    </lineage>
</organism>
<dbReference type="RefSeq" id="WP_190997113.1">
    <property type="nucleotide sequence ID" value="NZ_JACXSI010000007.1"/>
</dbReference>
<reference evidence="1" key="1">
    <citation type="submission" date="2020-09" db="EMBL/GenBank/DDBJ databases">
        <title>Bacillus faecalis sp. nov., a moderately halophilic bacterium isolated from cow faeces.</title>
        <authorList>
            <person name="Jiang L."/>
            <person name="Lee J."/>
        </authorList>
    </citation>
    <scope>NUCLEOTIDE SEQUENCE</scope>
    <source>
        <strain evidence="1">AGMB 02131</strain>
    </source>
</reference>
<keyword evidence="1" id="KW-0808">Transferase</keyword>
<sequence length="185" mass="21856">MVILICAISSVGKTLMAQQLLEKYHIPYLSADHLKMGLYRGDAHCGFTPSDDTEVIAEKLWPIIKGIIMTNIENNQSIIIEGCYMLPQYMNDFEKSYSEKIIPIFMGFSTKYIKENFTSHIVKHRNVIEARMYPEERNMSDFIKEQEAFKRKCEKYGVAYFEIDEDYHQDILKVYEYIEMKEKYI</sequence>
<dbReference type="AlphaFoldDB" id="A0A927CUL3"/>